<dbReference type="RefSeq" id="YP_009119707.1">
    <property type="nucleotide sequence ID" value="NC_026440.1"/>
</dbReference>
<dbReference type="Gene3D" id="1.25.40.20">
    <property type="entry name" value="Ankyrin repeat-containing domain"/>
    <property type="match status" value="1"/>
</dbReference>
<dbReference type="InterPro" id="IPR036770">
    <property type="entry name" value="Ankyrin_rpt-contain_sf"/>
</dbReference>
<name>A0A0B5JCT2_9VIRU</name>
<protein>
    <submittedName>
        <fullName evidence="1">Ankyrin repeat protein</fullName>
    </submittedName>
</protein>
<dbReference type="OrthoDB" id="36930at10239"/>
<dbReference type="PANTHER" id="PTHR46586:SF3">
    <property type="entry name" value="ANKYRIN REPEAT-CONTAINING PROTEIN"/>
    <property type="match status" value="1"/>
</dbReference>
<sequence length="213" mass="23436">MQTDAATSHTSNHCIRDNADDDHGLSSWWNQAIALDHPQCLVRLCETRLFPCGNMALTEAVRLGRRECEVALIEAVRLGSRGCVMVLHQAGIRLHFEHVWTAAEYGRVDILAYLDAQNIGGFNEDACAFAAQGAHLATLQWLRAHGCPWDASTCALAAHGGHLDALQWAHDNGCPWNSRTTCYAQKQGHTDCLAFARTHGCPELYEPFLGDCP</sequence>
<dbReference type="EMBL" id="KP136319">
    <property type="protein sequence ID" value="AJF97472.1"/>
    <property type="molecule type" value="Genomic_DNA"/>
</dbReference>
<dbReference type="Proteomes" id="UP000202511">
    <property type="component" value="Segment"/>
</dbReference>
<organism evidence="1 2">
    <name type="scientific">Pandoravirus inopinatum</name>
    <dbReference type="NCBI Taxonomy" id="1605721"/>
    <lineage>
        <taxon>Viruses</taxon>
        <taxon>Pandoravirus</taxon>
    </lineage>
</organism>
<dbReference type="GeneID" id="23462389"/>
<dbReference type="KEGG" id="vg:23462389"/>
<reference evidence="1 2" key="1">
    <citation type="journal article" date="2015" name="Parasitol. Res.">
        <title>Viruses in close associations with free-living amoebae.</title>
        <authorList>
            <person name="Scheid P."/>
        </authorList>
    </citation>
    <scope>NUCLEOTIDE SEQUENCE [LARGE SCALE GENOMIC DNA]</scope>
    <source>
        <strain evidence="1">KlaHel</strain>
    </source>
</reference>
<dbReference type="SUPFAM" id="SSF48403">
    <property type="entry name" value="Ankyrin repeat"/>
    <property type="match status" value="1"/>
</dbReference>
<evidence type="ECO:0000313" key="1">
    <source>
        <dbReference type="EMBL" id="AJF97472.1"/>
    </source>
</evidence>
<dbReference type="PANTHER" id="PTHR46586">
    <property type="entry name" value="ANKYRIN REPEAT-CONTAINING PROTEIN"/>
    <property type="match status" value="1"/>
</dbReference>
<accession>A0A0B5JCT2</accession>
<proteinExistence type="predicted"/>
<evidence type="ECO:0000313" key="2">
    <source>
        <dbReference type="Proteomes" id="UP000202511"/>
    </source>
</evidence>
<dbReference type="InterPro" id="IPR052050">
    <property type="entry name" value="SecEffector_AnkRepeat"/>
</dbReference>